<dbReference type="Proteomes" id="UP001213681">
    <property type="component" value="Unassembled WGS sequence"/>
</dbReference>
<feature type="transmembrane region" description="Helical" evidence="9">
    <location>
        <begin position="458"/>
        <end position="480"/>
    </location>
</feature>
<keyword evidence="5 9" id="KW-1133">Transmembrane helix</keyword>
<evidence type="ECO:0000256" key="5">
    <source>
        <dbReference type="ARBA" id="ARBA00022989"/>
    </source>
</evidence>
<evidence type="ECO:0000256" key="4">
    <source>
        <dbReference type="ARBA" id="ARBA00022692"/>
    </source>
</evidence>
<dbReference type="GO" id="GO:0071916">
    <property type="term" value="F:dipeptide transmembrane transporter activity"/>
    <property type="evidence" value="ECO:0007669"/>
    <property type="project" value="UniProtKB-ARBA"/>
</dbReference>
<evidence type="ECO:0000256" key="9">
    <source>
        <dbReference type="SAM" id="Phobius"/>
    </source>
</evidence>
<dbReference type="GO" id="GO:0005886">
    <property type="term" value="C:plasma membrane"/>
    <property type="evidence" value="ECO:0007669"/>
    <property type="project" value="UniProtKB-ARBA"/>
</dbReference>
<evidence type="ECO:0000256" key="8">
    <source>
        <dbReference type="SAM" id="MobiDB-lite"/>
    </source>
</evidence>
<evidence type="ECO:0000256" key="7">
    <source>
        <dbReference type="RuleBase" id="RU003755"/>
    </source>
</evidence>
<proteinExistence type="inferred from homology"/>
<dbReference type="FunFam" id="1.20.1250.20:FF:000085">
    <property type="entry name" value="MFS peptide transporter Ptr2"/>
    <property type="match status" value="1"/>
</dbReference>
<name>A0AAD6BRV7_9EURO</name>
<dbReference type="PANTHER" id="PTHR11654">
    <property type="entry name" value="OLIGOPEPTIDE TRANSPORTER-RELATED"/>
    <property type="match status" value="1"/>
</dbReference>
<accession>A0AAD6BRV7</accession>
<comment type="similarity">
    <text evidence="2 7">Belongs to the major facilitator superfamily. Proton-dependent oligopeptide transporter (POT/PTR) (TC 2.A.17) family.</text>
</comment>
<keyword evidence="4 7" id="KW-0812">Transmembrane</keyword>
<feature type="transmembrane region" description="Helical" evidence="9">
    <location>
        <begin position="198"/>
        <end position="217"/>
    </location>
</feature>
<reference evidence="10" key="1">
    <citation type="submission" date="2022-12" db="EMBL/GenBank/DDBJ databases">
        <authorList>
            <person name="Petersen C."/>
        </authorList>
    </citation>
    <scope>NUCLEOTIDE SEQUENCE</scope>
    <source>
        <strain evidence="10">IBT 16125</strain>
    </source>
</reference>
<feature type="transmembrane region" description="Helical" evidence="9">
    <location>
        <begin position="170"/>
        <end position="192"/>
    </location>
</feature>
<dbReference type="Pfam" id="PF00854">
    <property type="entry name" value="PTR2"/>
    <property type="match status" value="1"/>
</dbReference>
<evidence type="ECO:0000256" key="6">
    <source>
        <dbReference type="ARBA" id="ARBA00023136"/>
    </source>
</evidence>
<feature type="transmembrane region" description="Helical" evidence="9">
    <location>
        <begin position="538"/>
        <end position="558"/>
    </location>
</feature>
<feature type="compositionally biased region" description="Basic and acidic residues" evidence="8">
    <location>
        <begin position="11"/>
        <end position="31"/>
    </location>
</feature>
<dbReference type="Gene3D" id="1.20.1250.20">
    <property type="entry name" value="MFS general substrate transporter like domains"/>
    <property type="match status" value="1"/>
</dbReference>
<dbReference type="PROSITE" id="PS01023">
    <property type="entry name" value="PTR2_2"/>
    <property type="match status" value="1"/>
</dbReference>
<keyword evidence="6 9" id="KW-0472">Membrane</keyword>
<dbReference type="GeneID" id="81605162"/>
<protein>
    <submittedName>
        <fullName evidence="10">Peptide transporter ptr2</fullName>
    </submittedName>
</protein>
<comment type="subcellular location">
    <subcellularLocation>
        <location evidence="1 7">Membrane</location>
        <topology evidence="1 7">Multi-pass membrane protein</topology>
    </subcellularLocation>
</comment>
<evidence type="ECO:0000256" key="1">
    <source>
        <dbReference type="ARBA" id="ARBA00004141"/>
    </source>
</evidence>
<gene>
    <name evidence="10" type="ORF">N7458_011537</name>
</gene>
<evidence type="ECO:0000256" key="2">
    <source>
        <dbReference type="ARBA" id="ARBA00005982"/>
    </source>
</evidence>
<evidence type="ECO:0000313" key="10">
    <source>
        <dbReference type="EMBL" id="KAJ5432381.1"/>
    </source>
</evidence>
<sequence length="615" mass="68103">MNASDPIEVAEVSKSKALQHDVDLSEKRQDPGQDLTIEPAPADQTTEGEDEVLHKVYPSEEDLRTLRRVAGRLHWTIFTVAFVELCERFSYYGTTAVFVNFIQRPLPANSKTGALAAGADFNNDVPGALGMGQRASTGLTLCTVNQFWSYVMPLAGAYIADQYWGRFRTIFASIACALVGHVILIVSAIPNVIAKPGGSIACFSIGLVIMGVGTGGFKSNISPLIAEQYREDKPYIKVMPNGERVIVDPAATVARIYLYFYLMVNVGSLVGQLAMVYAERYVGFWLSFLLPTLMFCICPTVLYFCRGKYHLVPPTGSTYTQAFRLWSLAMKGRWSLNPVKMFKKTAPEHEFWDHVKPTTLGANKPQWMTFDDAWVDEVRRGLKACQVFLWYPLYWLAYNQMLNNLTSQAATMQLNGVPNDVINNFNPLALIIFIPIFDRLVYPGLRRMGFHFTPLKRITAGFAVAGSGMIVATVTQFYIYKLGPCGKDANRCLEELGEHSPISVWIQVLTYVLGGISEILASVTSLEYAYTKAPGTCAVALFTNAISAAIGQALVGLSADPLLVWNYAIVAILAFAGCVGFWLTNFKLDQEEDKLNMLPQSKYEGRGEKTDVEAK</sequence>
<dbReference type="AlphaFoldDB" id="A0AAD6BRV7"/>
<feature type="transmembrane region" description="Helical" evidence="9">
    <location>
        <begin position="421"/>
        <end position="437"/>
    </location>
</feature>
<feature type="transmembrane region" description="Helical" evidence="9">
    <location>
        <begin position="564"/>
        <end position="584"/>
    </location>
</feature>
<dbReference type="EMBL" id="JAPVEA010000009">
    <property type="protein sequence ID" value="KAJ5432381.1"/>
    <property type="molecule type" value="Genomic_DNA"/>
</dbReference>
<reference evidence="10" key="2">
    <citation type="journal article" date="2023" name="IMA Fungus">
        <title>Comparative genomic study of the Penicillium genus elucidates a diverse pangenome and 15 lateral gene transfer events.</title>
        <authorList>
            <person name="Petersen C."/>
            <person name="Sorensen T."/>
            <person name="Nielsen M.R."/>
            <person name="Sondergaard T.E."/>
            <person name="Sorensen J.L."/>
            <person name="Fitzpatrick D.A."/>
            <person name="Frisvad J.C."/>
            <person name="Nielsen K.L."/>
        </authorList>
    </citation>
    <scope>NUCLEOTIDE SEQUENCE</scope>
    <source>
        <strain evidence="10">IBT 16125</strain>
    </source>
</reference>
<keyword evidence="3 7" id="KW-0813">Transport</keyword>
<feature type="region of interest" description="Disordered" evidence="8">
    <location>
        <begin position="1"/>
        <end position="49"/>
    </location>
</feature>
<feature type="transmembrane region" description="Helical" evidence="9">
    <location>
        <begin position="504"/>
        <end position="526"/>
    </location>
</feature>
<dbReference type="InterPro" id="IPR000109">
    <property type="entry name" value="POT_fam"/>
</dbReference>
<feature type="transmembrane region" description="Helical" evidence="9">
    <location>
        <begin position="284"/>
        <end position="305"/>
    </location>
</feature>
<keyword evidence="11" id="KW-1185">Reference proteome</keyword>
<organism evidence="10 11">
    <name type="scientific">Penicillium daleae</name>
    <dbReference type="NCBI Taxonomy" id="63821"/>
    <lineage>
        <taxon>Eukaryota</taxon>
        <taxon>Fungi</taxon>
        <taxon>Dikarya</taxon>
        <taxon>Ascomycota</taxon>
        <taxon>Pezizomycotina</taxon>
        <taxon>Eurotiomycetes</taxon>
        <taxon>Eurotiomycetidae</taxon>
        <taxon>Eurotiales</taxon>
        <taxon>Aspergillaceae</taxon>
        <taxon>Penicillium</taxon>
    </lineage>
</organism>
<dbReference type="SUPFAM" id="SSF103473">
    <property type="entry name" value="MFS general substrate transporter"/>
    <property type="match status" value="1"/>
</dbReference>
<dbReference type="RefSeq" id="XP_056759673.1">
    <property type="nucleotide sequence ID" value="XM_056914919.1"/>
</dbReference>
<dbReference type="InterPro" id="IPR036259">
    <property type="entry name" value="MFS_trans_sf"/>
</dbReference>
<evidence type="ECO:0000313" key="11">
    <source>
        <dbReference type="Proteomes" id="UP001213681"/>
    </source>
</evidence>
<dbReference type="InterPro" id="IPR018456">
    <property type="entry name" value="PTR2_symporter_CS"/>
</dbReference>
<feature type="transmembrane region" description="Helical" evidence="9">
    <location>
        <begin position="256"/>
        <end position="278"/>
    </location>
</feature>
<evidence type="ECO:0000256" key="3">
    <source>
        <dbReference type="ARBA" id="ARBA00022448"/>
    </source>
</evidence>
<comment type="caution">
    <text evidence="10">The sequence shown here is derived from an EMBL/GenBank/DDBJ whole genome shotgun (WGS) entry which is preliminary data.</text>
</comment>